<organism evidence="6 7">
    <name type="scientific">Candidatus Stercoripulliclostridium merdipullorum</name>
    <dbReference type="NCBI Taxonomy" id="2840952"/>
    <lineage>
        <taxon>Bacteria</taxon>
        <taxon>Bacillati</taxon>
        <taxon>Bacillota</taxon>
        <taxon>Clostridia</taxon>
        <taxon>Eubacteriales</taxon>
        <taxon>Candidatus Stercoripulliclostridium</taxon>
    </lineage>
</organism>
<evidence type="ECO:0000313" key="7">
    <source>
        <dbReference type="Proteomes" id="UP000886891"/>
    </source>
</evidence>
<dbReference type="EMBL" id="DVOH01000013">
    <property type="protein sequence ID" value="HIU99831.1"/>
    <property type="molecule type" value="Genomic_DNA"/>
</dbReference>
<keyword evidence="3 6" id="KW-0067">ATP-binding</keyword>
<dbReference type="GO" id="GO:0016887">
    <property type="term" value="F:ATP hydrolysis activity"/>
    <property type="evidence" value="ECO:0007669"/>
    <property type="project" value="InterPro"/>
</dbReference>
<dbReference type="GO" id="GO:0098796">
    <property type="term" value="C:membrane protein complex"/>
    <property type="evidence" value="ECO:0007669"/>
    <property type="project" value="UniProtKB-ARBA"/>
</dbReference>
<gene>
    <name evidence="6" type="ORF">IAB14_01795</name>
</gene>
<dbReference type="AlphaFoldDB" id="A0A9D1SXG0"/>
<protein>
    <submittedName>
        <fullName evidence="6">ABC transporter ATP-binding protein</fullName>
    </submittedName>
</protein>
<reference evidence="6" key="2">
    <citation type="journal article" date="2021" name="PeerJ">
        <title>Extensive microbial diversity within the chicken gut microbiome revealed by metagenomics and culture.</title>
        <authorList>
            <person name="Gilroy R."/>
            <person name="Ravi A."/>
            <person name="Getino M."/>
            <person name="Pursley I."/>
            <person name="Horton D.L."/>
            <person name="Alikhan N.F."/>
            <person name="Baker D."/>
            <person name="Gharbi K."/>
            <person name="Hall N."/>
            <person name="Watson M."/>
            <person name="Adriaenssens E.M."/>
            <person name="Foster-Nyarko E."/>
            <person name="Jarju S."/>
            <person name="Secka A."/>
            <person name="Antonio M."/>
            <person name="Oren A."/>
            <person name="Chaudhuri R.R."/>
            <person name="La Ragione R."/>
            <person name="Hildebrand F."/>
            <person name="Pallen M.J."/>
        </authorList>
    </citation>
    <scope>NUCLEOTIDE SEQUENCE</scope>
    <source>
        <strain evidence="6">23406</strain>
    </source>
</reference>
<proteinExistence type="predicted"/>
<evidence type="ECO:0000256" key="2">
    <source>
        <dbReference type="ARBA" id="ARBA00022741"/>
    </source>
</evidence>
<keyword evidence="2" id="KW-0547">Nucleotide-binding</keyword>
<feature type="region of interest" description="Disordered" evidence="4">
    <location>
        <begin position="217"/>
        <end position="236"/>
    </location>
</feature>
<dbReference type="InterPro" id="IPR003439">
    <property type="entry name" value="ABC_transporter-like_ATP-bd"/>
</dbReference>
<dbReference type="CDD" id="cd03255">
    <property type="entry name" value="ABC_MJ0796_LolCDE_FtsE"/>
    <property type="match status" value="1"/>
</dbReference>
<dbReference type="GO" id="GO:0005524">
    <property type="term" value="F:ATP binding"/>
    <property type="evidence" value="ECO:0007669"/>
    <property type="project" value="UniProtKB-KW"/>
</dbReference>
<accession>A0A9D1SXG0</accession>
<dbReference type="Pfam" id="PF00005">
    <property type="entry name" value="ABC_tran"/>
    <property type="match status" value="1"/>
</dbReference>
<evidence type="ECO:0000313" key="6">
    <source>
        <dbReference type="EMBL" id="HIU99831.1"/>
    </source>
</evidence>
<dbReference type="PANTHER" id="PTHR24220:SF86">
    <property type="entry name" value="ABC TRANSPORTER ABCH.1"/>
    <property type="match status" value="1"/>
</dbReference>
<dbReference type="SUPFAM" id="SSF52540">
    <property type="entry name" value="P-loop containing nucleoside triphosphate hydrolases"/>
    <property type="match status" value="1"/>
</dbReference>
<dbReference type="InterPro" id="IPR027417">
    <property type="entry name" value="P-loop_NTPase"/>
</dbReference>
<name>A0A9D1SXG0_9FIRM</name>
<reference evidence="6" key="1">
    <citation type="submission" date="2020-10" db="EMBL/GenBank/DDBJ databases">
        <authorList>
            <person name="Gilroy R."/>
        </authorList>
    </citation>
    <scope>NUCLEOTIDE SEQUENCE</scope>
    <source>
        <strain evidence="6">23406</strain>
    </source>
</reference>
<evidence type="ECO:0000256" key="4">
    <source>
        <dbReference type="SAM" id="MobiDB-lite"/>
    </source>
</evidence>
<dbReference type="SMART" id="SM00382">
    <property type="entry name" value="AAA"/>
    <property type="match status" value="1"/>
</dbReference>
<dbReference type="InterPro" id="IPR017911">
    <property type="entry name" value="MacB-like_ATP-bd"/>
</dbReference>
<dbReference type="FunFam" id="3.40.50.300:FF:000032">
    <property type="entry name" value="Export ABC transporter ATP-binding protein"/>
    <property type="match status" value="1"/>
</dbReference>
<evidence type="ECO:0000256" key="1">
    <source>
        <dbReference type="ARBA" id="ARBA00022448"/>
    </source>
</evidence>
<evidence type="ECO:0000259" key="5">
    <source>
        <dbReference type="PROSITE" id="PS50893"/>
    </source>
</evidence>
<dbReference type="InterPro" id="IPR017871">
    <property type="entry name" value="ABC_transporter-like_CS"/>
</dbReference>
<feature type="compositionally biased region" description="Polar residues" evidence="4">
    <location>
        <begin position="220"/>
        <end position="236"/>
    </location>
</feature>
<dbReference type="PROSITE" id="PS00211">
    <property type="entry name" value="ABC_TRANSPORTER_1"/>
    <property type="match status" value="1"/>
</dbReference>
<dbReference type="InterPro" id="IPR015854">
    <property type="entry name" value="ABC_transpr_LolD-like"/>
</dbReference>
<sequence length="236" mass="25545">MALLEAKGIVKKFGDLEVLKGIDFSVERGEFISIVGASGSGKSTLLTILGGIDKPTEGTVTLDGELISSYSERQLAVLRRTKLGFVFQFFNLAPYLTVSENIMLPIVLSAKSVRDYADKARELTDYLGITPLGNKMPSQLSGGEQQRAAIARGLIFDPELILLDEPTGNLDSKASREIMELLRDINARRGTTIIQVTHSEMNAAYAGRIITMKDGRITESTDGTDGESSQAEEGQA</sequence>
<dbReference type="InterPro" id="IPR003593">
    <property type="entry name" value="AAA+_ATPase"/>
</dbReference>
<dbReference type="GO" id="GO:0022857">
    <property type="term" value="F:transmembrane transporter activity"/>
    <property type="evidence" value="ECO:0007669"/>
    <property type="project" value="TreeGrafter"/>
</dbReference>
<dbReference type="GO" id="GO:0005886">
    <property type="term" value="C:plasma membrane"/>
    <property type="evidence" value="ECO:0007669"/>
    <property type="project" value="TreeGrafter"/>
</dbReference>
<dbReference type="PANTHER" id="PTHR24220">
    <property type="entry name" value="IMPORT ATP-BINDING PROTEIN"/>
    <property type="match status" value="1"/>
</dbReference>
<dbReference type="Proteomes" id="UP000886891">
    <property type="component" value="Unassembled WGS sequence"/>
</dbReference>
<feature type="domain" description="ABC transporter" evidence="5">
    <location>
        <begin position="4"/>
        <end position="236"/>
    </location>
</feature>
<dbReference type="Gene3D" id="3.40.50.300">
    <property type="entry name" value="P-loop containing nucleotide triphosphate hydrolases"/>
    <property type="match status" value="1"/>
</dbReference>
<keyword evidence="1" id="KW-0813">Transport</keyword>
<dbReference type="PROSITE" id="PS50893">
    <property type="entry name" value="ABC_TRANSPORTER_2"/>
    <property type="match status" value="1"/>
</dbReference>
<evidence type="ECO:0000256" key="3">
    <source>
        <dbReference type="ARBA" id="ARBA00022840"/>
    </source>
</evidence>
<comment type="caution">
    <text evidence="6">The sequence shown here is derived from an EMBL/GenBank/DDBJ whole genome shotgun (WGS) entry which is preliminary data.</text>
</comment>